<keyword evidence="3" id="KW-1133">Transmembrane helix</keyword>
<protein>
    <submittedName>
        <fullName evidence="5">Glycosyltransferase family 2 protein</fullName>
    </submittedName>
</protein>
<feature type="region of interest" description="Disordered" evidence="4">
    <location>
        <begin position="182"/>
        <end position="202"/>
    </location>
</feature>
<dbReference type="Proteomes" id="UP001220964">
    <property type="component" value="Unassembled WGS sequence"/>
</dbReference>
<keyword evidence="3" id="KW-0472">Membrane</keyword>
<feature type="compositionally biased region" description="Low complexity" evidence="4">
    <location>
        <begin position="367"/>
        <end position="378"/>
    </location>
</feature>
<feature type="region of interest" description="Disordered" evidence="4">
    <location>
        <begin position="367"/>
        <end position="386"/>
    </location>
</feature>
<sequence>MPDDLPVFLRRRLTSGAHGALRVIEALRWPSPFGSAVRIWFAQGARPEMVKPGAAAGEMHLKKALVVGANLIVTGEAPAGDGPLRAAFAAGAADLDTAAPETGLFDGMAVLLAQRHREPAETVARWLGYHVDSQGADAALILDRAPDDAGFADALERLTAAMPGLKRLVVVSCALPLGGAKQPALGDPRTAPRRWGEPAAPDPWRAPLGEPLVYDALKWRFLARARAVAALDPCDLAVAAPGAATVFDRVAATERGVLALAGEPVYPWRLRKGQRPAHGDHVCRLAPPGDGPARWAADPKRLGPDALWLAGGIAGQRPERADPARFDRCMSVLFPDNKVQELVDKDRLAADPRLIARAEDLFGAKPVRPPAAQAAPAPAADPLPPAPSERTVIVTCMKNEGPFLLEWLAYHRMIGVDDILVYSNDCDDGTDTLLDLLQARGLVQHRENPFRATGDKPQRAALAAAADEPVVQQAGWIVPMDVDEFINIHAGEGRLADLYAAAGAANAISMTWRLFGNADIAQYQDSPVTEQFTRCAPRLIRRPHQAWAFKTLVRNQGLFRRLAVHRPKGLNAARAHQVRWVNGSGRPMPARFLRSGWRSTADCWGYDLVTLNHYAVRSAESYLVKRRRGRVNHVAHDQHEGYWFRMNNNAEEDRSIQRHLPALRAEIDRLMADPEIAAAHRHSVARHRATIAELKTQDDYRRLYDAITSDRMRRLSRMHARFGMNVFLRGPRVIPDRVLADDLPASFVFNVAPPRGRAAD</sequence>
<dbReference type="PANTHER" id="PTHR21461:SF69">
    <property type="entry name" value="GLYCOSYLTRANSFERASE FAMILY 92 PROTEIN"/>
    <property type="match status" value="1"/>
</dbReference>
<evidence type="ECO:0000256" key="2">
    <source>
        <dbReference type="ARBA" id="ARBA00022692"/>
    </source>
</evidence>
<gene>
    <name evidence="5" type="ORF">P1J78_02810</name>
</gene>
<dbReference type="AlphaFoldDB" id="A0AAE3NQ74"/>
<dbReference type="GO" id="GO:0005737">
    <property type="term" value="C:cytoplasm"/>
    <property type="evidence" value="ECO:0007669"/>
    <property type="project" value="TreeGrafter"/>
</dbReference>
<accession>A0AAE3NQ74</accession>
<evidence type="ECO:0000313" key="6">
    <source>
        <dbReference type="Proteomes" id="UP001220964"/>
    </source>
</evidence>
<keyword evidence="6" id="KW-1185">Reference proteome</keyword>
<keyword evidence="2" id="KW-0812">Transmembrane</keyword>
<dbReference type="EMBL" id="JARGYC010000004">
    <property type="protein sequence ID" value="MDF0599654.1"/>
    <property type="molecule type" value="Genomic_DNA"/>
</dbReference>
<comment type="subcellular location">
    <subcellularLocation>
        <location evidence="1">Membrane</location>
        <topology evidence="1">Single-pass membrane protein</topology>
    </subcellularLocation>
</comment>
<dbReference type="GO" id="GO:0016757">
    <property type="term" value="F:glycosyltransferase activity"/>
    <property type="evidence" value="ECO:0007669"/>
    <property type="project" value="TreeGrafter"/>
</dbReference>
<evidence type="ECO:0000256" key="1">
    <source>
        <dbReference type="ARBA" id="ARBA00004167"/>
    </source>
</evidence>
<organism evidence="5 6">
    <name type="scientific">Psychromarinibacter sediminicola</name>
    <dbReference type="NCBI Taxonomy" id="3033385"/>
    <lineage>
        <taxon>Bacteria</taxon>
        <taxon>Pseudomonadati</taxon>
        <taxon>Pseudomonadota</taxon>
        <taxon>Alphaproteobacteria</taxon>
        <taxon>Rhodobacterales</taxon>
        <taxon>Paracoccaceae</taxon>
        <taxon>Psychromarinibacter</taxon>
    </lineage>
</organism>
<dbReference type="GO" id="GO:0016020">
    <property type="term" value="C:membrane"/>
    <property type="evidence" value="ECO:0007669"/>
    <property type="project" value="UniProtKB-SubCell"/>
</dbReference>
<evidence type="ECO:0000313" key="5">
    <source>
        <dbReference type="EMBL" id="MDF0599654.1"/>
    </source>
</evidence>
<comment type="caution">
    <text evidence="5">The sequence shown here is derived from an EMBL/GenBank/DDBJ whole genome shotgun (WGS) entry which is preliminary data.</text>
</comment>
<evidence type="ECO:0000256" key="4">
    <source>
        <dbReference type="SAM" id="MobiDB-lite"/>
    </source>
</evidence>
<proteinExistence type="predicted"/>
<evidence type="ECO:0000256" key="3">
    <source>
        <dbReference type="ARBA" id="ARBA00022989"/>
    </source>
</evidence>
<dbReference type="PANTHER" id="PTHR21461">
    <property type="entry name" value="GLYCOSYLTRANSFERASE FAMILY 92 PROTEIN"/>
    <property type="match status" value="1"/>
</dbReference>
<dbReference type="Pfam" id="PF13704">
    <property type="entry name" value="Glyco_tranf_2_4"/>
    <property type="match status" value="1"/>
</dbReference>
<name>A0AAE3NQ74_9RHOB</name>
<dbReference type="RefSeq" id="WP_275565797.1">
    <property type="nucleotide sequence ID" value="NZ_JARGYC010000004.1"/>
</dbReference>
<reference evidence="5" key="1">
    <citation type="submission" date="2023-03" db="EMBL/GenBank/DDBJ databases">
        <title>Multiphase analysis and comparison of six strains from genera Psychromarinibacter, Lutimaribacter, and Maritimibacter, including a novel species: Psychromarinibacter sediminicola sp. nov.</title>
        <authorList>
            <person name="Wang Y.-H."/>
            <person name="Ye M.-Q."/>
            <person name="Du Z.-J."/>
        </authorList>
    </citation>
    <scope>NUCLEOTIDE SEQUENCE</scope>
    <source>
        <strain evidence="5">C21-152</strain>
    </source>
</reference>